<dbReference type="PANTHER" id="PTHR32341:SF10">
    <property type="entry name" value="INTERFERON-INDUCIBLE GTPASE 5"/>
    <property type="match status" value="1"/>
</dbReference>
<dbReference type="AlphaFoldDB" id="A0A3B4V7C6"/>
<dbReference type="Ensembl" id="ENSSDUT00000027165.1">
    <property type="protein sequence ID" value="ENSSDUP00000026688.1"/>
    <property type="gene ID" value="ENSSDUG00000019349.1"/>
</dbReference>
<dbReference type="InterPro" id="IPR007743">
    <property type="entry name" value="Immunity-related_GTPase-like"/>
</dbReference>
<evidence type="ECO:0000313" key="7">
    <source>
        <dbReference type="Proteomes" id="UP000261420"/>
    </source>
</evidence>
<dbReference type="GeneTree" id="ENSGT00950000183007"/>
<evidence type="ECO:0000259" key="5">
    <source>
        <dbReference type="PROSITE" id="PS51716"/>
    </source>
</evidence>
<dbReference type="Pfam" id="PF05049">
    <property type="entry name" value="IIGP"/>
    <property type="match status" value="1"/>
</dbReference>
<sequence length="150" mass="17530">MEVAVLKPTGLPQQLAKIQEHMKQQNNIPLNIGITGEPLPTGCVENHLRCYTIPPSKNYPNVTLWDLPGIGNHQLSKVRLLHHISADRFRENDVKLAQEIQRMEKKFYFVRSKIDQDLRNEERSQREFNAEITLTQIRENCIQDKQRPCF</sequence>
<reference evidence="6" key="2">
    <citation type="submission" date="2025-09" db="UniProtKB">
        <authorList>
            <consortium name="Ensembl"/>
        </authorList>
    </citation>
    <scope>IDENTIFICATION</scope>
</reference>
<proteinExistence type="inferred from homology"/>
<protein>
    <recommendedName>
        <fullName evidence="5">IRG-type G domain-containing protein</fullName>
    </recommendedName>
</protein>
<evidence type="ECO:0000256" key="1">
    <source>
        <dbReference type="ARBA" id="ARBA00005429"/>
    </source>
</evidence>
<evidence type="ECO:0000256" key="2">
    <source>
        <dbReference type="ARBA" id="ARBA00022741"/>
    </source>
</evidence>
<evidence type="ECO:0000313" key="6">
    <source>
        <dbReference type="Ensembl" id="ENSSDUP00000026688.1"/>
    </source>
</evidence>
<organism evidence="6 7">
    <name type="scientific">Seriola dumerili</name>
    <name type="common">Greater amberjack</name>
    <name type="synonym">Caranx dumerili</name>
    <dbReference type="NCBI Taxonomy" id="41447"/>
    <lineage>
        <taxon>Eukaryota</taxon>
        <taxon>Metazoa</taxon>
        <taxon>Chordata</taxon>
        <taxon>Craniata</taxon>
        <taxon>Vertebrata</taxon>
        <taxon>Euteleostomi</taxon>
        <taxon>Actinopterygii</taxon>
        <taxon>Neopterygii</taxon>
        <taxon>Teleostei</taxon>
        <taxon>Neoteleostei</taxon>
        <taxon>Acanthomorphata</taxon>
        <taxon>Carangaria</taxon>
        <taxon>Carangiformes</taxon>
        <taxon>Carangidae</taxon>
        <taxon>Seriola</taxon>
    </lineage>
</organism>
<dbReference type="PROSITE" id="PS51716">
    <property type="entry name" value="G_IRG"/>
    <property type="match status" value="1"/>
</dbReference>
<accession>A0A3B4V7C6</accession>
<dbReference type="OMA" id="CEYNCAY"/>
<dbReference type="InterPro" id="IPR027417">
    <property type="entry name" value="P-loop_NTPase"/>
</dbReference>
<dbReference type="Gene3D" id="3.40.50.300">
    <property type="entry name" value="P-loop containing nucleotide triphosphate hydrolases"/>
    <property type="match status" value="1"/>
</dbReference>
<dbReference type="STRING" id="41447.ENSSDUP00000026688"/>
<keyword evidence="7" id="KW-1185">Reference proteome</keyword>
<evidence type="ECO:0000256" key="3">
    <source>
        <dbReference type="ARBA" id="ARBA00022801"/>
    </source>
</evidence>
<name>A0A3B4V7C6_SERDU</name>
<dbReference type="InterPro" id="IPR030385">
    <property type="entry name" value="G_IRG_dom"/>
</dbReference>
<evidence type="ECO:0000256" key="4">
    <source>
        <dbReference type="ARBA" id="ARBA00023134"/>
    </source>
</evidence>
<reference evidence="6" key="1">
    <citation type="submission" date="2025-08" db="UniProtKB">
        <authorList>
            <consortium name="Ensembl"/>
        </authorList>
    </citation>
    <scope>IDENTIFICATION</scope>
</reference>
<dbReference type="InterPro" id="IPR051515">
    <property type="entry name" value="IRG"/>
</dbReference>
<dbReference type="GO" id="GO:0016020">
    <property type="term" value="C:membrane"/>
    <property type="evidence" value="ECO:0007669"/>
    <property type="project" value="InterPro"/>
</dbReference>
<keyword evidence="4" id="KW-0342">GTP-binding</keyword>
<dbReference type="GO" id="GO:0016787">
    <property type="term" value="F:hydrolase activity"/>
    <property type="evidence" value="ECO:0007669"/>
    <property type="project" value="UniProtKB-KW"/>
</dbReference>
<feature type="domain" description="IRG-type G" evidence="5">
    <location>
        <begin position="55"/>
        <end position="150"/>
    </location>
</feature>
<keyword evidence="2" id="KW-0547">Nucleotide-binding</keyword>
<comment type="similarity">
    <text evidence="1">Belongs to the TRAFAC class dynamin-like GTPase superfamily. IRG family.</text>
</comment>
<keyword evidence="3" id="KW-0378">Hydrolase</keyword>
<dbReference type="SUPFAM" id="SSF52540">
    <property type="entry name" value="P-loop containing nucleoside triphosphate hydrolases"/>
    <property type="match status" value="1"/>
</dbReference>
<dbReference type="Proteomes" id="UP000261420">
    <property type="component" value="Unplaced"/>
</dbReference>
<dbReference type="PANTHER" id="PTHR32341">
    <property type="entry name" value="INTERFERON-INDUCIBLE GTPASE"/>
    <property type="match status" value="1"/>
</dbReference>
<dbReference type="GO" id="GO:0005525">
    <property type="term" value="F:GTP binding"/>
    <property type="evidence" value="ECO:0007669"/>
    <property type="project" value="UniProtKB-KW"/>
</dbReference>